<evidence type="ECO:0000313" key="3">
    <source>
        <dbReference type="Proteomes" id="UP000221165"/>
    </source>
</evidence>
<feature type="compositionally biased region" description="Basic and acidic residues" evidence="1">
    <location>
        <begin position="496"/>
        <end position="564"/>
    </location>
</feature>
<evidence type="ECO:0000256" key="1">
    <source>
        <dbReference type="SAM" id="MobiDB-lite"/>
    </source>
</evidence>
<feature type="compositionally biased region" description="Basic and acidic residues" evidence="1">
    <location>
        <begin position="181"/>
        <end position="205"/>
    </location>
</feature>
<feature type="compositionally biased region" description="Gly residues" evidence="1">
    <location>
        <begin position="104"/>
        <end position="117"/>
    </location>
</feature>
<feature type="compositionally biased region" description="Low complexity" evidence="1">
    <location>
        <begin position="42"/>
        <end position="55"/>
    </location>
</feature>
<dbReference type="EMBL" id="MIGC01002203">
    <property type="protein sequence ID" value="PHJ21503.1"/>
    <property type="molecule type" value="Genomic_DNA"/>
</dbReference>
<feature type="region of interest" description="Disordered" evidence="1">
    <location>
        <begin position="1"/>
        <end position="937"/>
    </location>
</feature>
<gene>
    <name evidence="2" type="ORF">CSUI_004657</name>
</gene>
<feature type="compositionally biased region" description="Pro residues" evidence="1">
    <location>
        <begin position="787"/>
        <end position="796"/>
    </location>
</feature>
<dbReference type="VEuPathDB" id="ToxoDB:CSUI_004657"/>
<protein>
    <submittedName>
        <fullName evidence="2">Uncharacterized protein</fullName>
    </submittedName>
</protein>
<feature type="non-terminal residue" evidence="2">
    <location>
        <position position="937"/>
    </location>
</feature>
<feature type="compositionally biased region" description="Low complexity" evidence="1">
    <location>
        <begin position="808"/>
        <end position="821"/>
    </location>
</feature>
<evidence type="ECO:0000313" key="2">
    <source>
        <dbReference type="EMBL" id="PHJ21503.1"/>
    </source>
</evidence>
<dbReference type="Proteomes" id="UP000221165">
    <property type="component" value="Unassembled WGS sequence"/>
</dbReference>
<feature type="compositionally biased region" description="Basic and acidic residues" evidence="1">
    <location>
        <begin position="853"/>
        <end position="862"/>
    </location>
</feature>
<comment type="caution">
    <text evidence="2">The sequence shown here is derived from an EMBL/GenBank/DDBJ whole genome shotgun (WGS) entry which is preliminary data.</text>
</comment>
<dbReference type="GeneID" id="94428053"/>
<dbReference type="RefSeq" id="XP_067923185.1">
    <property type="nucleotide sequence ID" value="XM_068064842.1"/>
</dbReference>
<reference evidence="2 3" key="1">
    <citation type="journal article" date="2017" name="Int. J. Parasitol.">
        <title>The genome of the protozoan parasite Cystoisospora suis and a reverse vaccinology approach to identify vaccine candidates.</title>
        <authorList>
            <person name="Palmieri N."/>
            <person name="Shrestha A."/>
            <person name="Ruttkowski B."/>
            <person name="Beck T."/>
            <person name="Vogl C."/>
            <person name="Tomley F."/>
            <person name="Blake D.P."/>
            <person name="Joachim A."/>
        </authorList>
    </citation>
    <scope>NUCLEOTIDE SEQUENCE [LARGE SCALE GENOMIC DNA]</scope>
    <source>
        <strain evidence="2 3">Wien I</strain>
    </source>
</reference>
<feature type="compositionally biased region" description="Basic and acidic residues" evidence="1">
    <location>
        <begin position="440"/>
        <end position="474"/>
    </location>
</feature>
<accession>A0A2C6L0Q7</accession>
<keyword evidence="3" id="KW-1185">Reference proteome</keyword>
<feature type="compositionally biased region" description="Basic and acidic residues" evidence="1">
    <location>
        <begin position="752"/>
        <end position="763"/>
    </location>
</feature>
<feature type="compositionally biased region" description="Low complexity" evidence="1">
    <location>
        <begin position="15"/>
        <end position="29"/>
    </location>
</feature>
<feature type="compositionally biased region" description="Basic and acidic residues" evidence="1">
    <location>
        <begin position="158"/>
        <end position="174"/>
    </location>
</feature>
<feature type="compositionally biased region" description="Basic and acidic residues" evidence="1">
    <location>
        <begin position="135"/>
        <end position="147"/>
    </location>
</feature>
<feature type="compositionally biased region" description="Basic and acidic residues" evidence="1">
    <location>
        <begin position="691"/>
        <end position="703"/>
    </location>
</feature>
<proteinExistence type="predicted"/>
<organism evidence="2 3">
    <name type="scientific">Cystoisospora suis</name>
    <dbReference type="NCBI Taxonomy" id="483139"/>
    <lineage>
        <taxon>Eukaryota</taxon>
        <taxon>Sar</taxon>
        <taxon>Alveolata</taxon>
        <taxon>Apicomplexa</taxon>
        <taxon>Conoidasida</taxon>
        <taxon>Coccidia</taxon>
        <taxon>Eucoccidiorida</taxon>
        <taxon>Eimeriorina</taxon>
        <taxon>Sarcocystidae</taxon>
        <taxon>Cystoisospora</taxon>
    </lineage>
</organism>
<name>A0A2C6L0Q7_9APIC</name>
<sequence length="937" mass="97162">MWLFSPRGNEEETSRAASESSDASEGSAEQKPTGSPVDQGGSSSPPAASTPRDASLWGMLAAGIAHPRSFETSGSEGDEEPVTETGQERGEDHADGEESSGDATGVGGWFSGWGGGGGKEEPDDQGRVTESSSDDSPRERGDRELSAEKLATQPVSEKPAEASRDTVDRTEKEATSAGREGAGEKKAAGADKKRTEQKDEVKTPESRALQEAAGNDSEESDASDDSPSKKSGFWGFFGGATPRAEMTRSPPEETLPASATRQDSGAEASGTSSWGFLASPRKEDVPSAPQPEEEKSSPGFWTLLASPEKEDKSIPLETQPSEETPKESGEEPGTSDFWNLLASPRAPEDISSSNAEPTVEASSEKAGPASGTASEDAAAPAHTDASGGWSFFGMGGGATEDSNLESESDEAGKRVPTIHVASPEPPAVERSGEAGSVPEEQDHGPGGRESGDDTGERGRERSVSADGGLEEKRLPSTTDGAEGLADTAVVVPDDLVADRKKEGDSEKNEGERQESPLPPEKKREGAEVIVAGEKEKGGLRSEAGEEQQMARREPSTTNTEEKKPRGGGTAGADLDGGSRPGETPEKGTHDSLAALLSKTAHPVKAKPKPGKGEASPPRSSPESALPAPSDSPTGRRVKAKPPPRSEPTAVDGTPPRLSTSAQSDRALGSPPNAASVDSPPTDLRSGPSIRQRGDDVPHPEGADIVKQQGLDVTASTEEEGPPPSSAATADGQDVEERQRTGQYERPTGADAGEGREEGCEKTDPAASGFRELARQLSVKTKSTPKSKPLPPLPKKLPPIVEEDGEDPSVSSHRSSGGSASSLIDAPPLMSSLVTAKKKPPMKPPPRAATARTQQREPQRIQEDTAASEDGPEGTRNEEGEGTPVEETKEHAGACEVKAGKPGRGKGFLELKVPPGQKSPDGGKPPPPGKGAGLPKGP</sequence>
<feature type="compositionally biased region" description="Low complexity" evidence="1">
    <location>
        <begin position="614"/>
        <end position="632"/>
    </location>
</feature>
<feature type="compositionally biased region" description="Basic and acidic residues" evidence="1">
    <location>
        <begin position="118"/>
        <end position="127"/>
    </location>
</feature>
<feature type="compositionally biased region" description="Polar residues" evidence="1">
    <location>
        <begin position="257"/>
        <end position="274"/>
    </location>
</feature>
<dbReference type="AlphaFoldDB" id="A0A2C6L0Q7"/>